<comment type="similarity">
    <text evidence="2">Belongs to the zinc-containing alcohol dehydrogenase family.</text>
</comment>
<dbReference type="GO" id="GO:0005737">
    <property type="term" value="C:cytoplasm"/>
    <property type="evidence" value="ECO:0007669"/>
    <property type="project" value="TreeGrafter"/>
</dbReference>
<reference evidence="10 11" key="1">
    <citation type="submission" date="2016-05" db="EMBL/GenBank/DDBJ databases">
        <title>Comparative analysis of secretome profiles of manganese(II)-oxidizing ascomycete fungi.</title>
        <authorList>
            <consortium name="DOE Joint Genome Institute"/>
            <person name="Zeiner C.A."/>
            <person name="Purvine S.O."/>
            <person name="Zink E.M."/>
            <person name="Wu S."/>
            <person name="Pasa-Tolic L."/>
            <person name="Chaput D.L."/>
            <person name="Haridas S."/>
            <person name="Grigoriev I.V."/>
            <person name="Santelli C.M."/>
            <person name="Hansel C.M."/>
        </authorList>
    </citation>
    <scope>NUCLEOTIDE SEQUENCE [LARGE SCALE GENOMIC DNA]</scope>
    <source>
        <strain evidence="10 11">AP3s5-JAC2a</strain>
    </source>
</reference>
<dbReference type="GeneID" id="28760251"/>
<keyword evidence="5" id="KW-0862">Zinc</keyword>
<dbReference type="InterPro" id="IPR036291">
    <property type="entry name" value="NAD(P)-bd_dom_sf"/>
</dbReference>
<organism evidence="10 11">
    <name type="scientific">Paraphaeosphaeria sporulosa</name>
    <dbReference type="NCBI Taxonomy" id="1460663"/>
    <lineage>
        <taxon>Eukaryota</taxon>
        <taxon>Fungi</taxon>
        <taxon>Dikarya</taxon>
        <taxon>Ascomycota</taxon>
        <taxon>Pezizomycotina</taxon>
        <taxon>Dothideomycetes</taxon>
        <taxon>Pleosporomycetidae</taxon>
        <taxon>Pleosporales</taxon>
        <taxon>Massarineae</taxon>
        <taxon>Didymosphaeriaceae</taxon>
        <taxon>Paraphaeosphaeria</taxon>
    </lineage>
</organism>
<dbReference type="InterPro" id="IPR013154">
    <property type="entry name" value="ADH-like_N"/>
</dbReference>
<dbReference type="InterPro" id="IPR011032">
    <property type="entry name" value="GroES-like_sf"/>
</dbReference>
<keyword evidence="4" id="KW-0479">Metal-binding</keyword>
<evidence type="ECO:0000256" key="2">
    <source>
        <dbReference type="ARBA" id="ARBA00008072"/>
    </source>
</evidence>
<evidence type="ECO:0000256" key="1">
    <source>
        <dbReference type="ARBA" id="ARBA00001947"/>
    </source>
</evidence>
<dbReference type="InParanoid" id="A0A177C936"/>
<dbReference type="InterPro" id="IPR013149">
    <property type="entry name" value="ADH-like_C"/>
</dbReference>
<accession>A0A177C936</accession>
<keyword evidence="7" id="KW-0520">NAD</keyword>
<dbReference type="Proteomes" id="UP000077069">
    <property type="component" value="Unassembled WGS sequence"/>
</dbReference>
<dbReference type="GO" id="GO:0004022">
    <property type="term" value="F:alcohol dehydrogenase (NAD+) activity"/>
    <property type="evidence" value="ECO:0007669"/>
    <property type="project" value="UniProtKB-EC"/>
</dbReference>
<gene>
    <name evidence="10" type="ORF">CC84DRAFT_1151744</name>
</gene>
<keyword evidence="11" id="KW-1185">Reference proteome</keyword>
<sequence length="368" mass="39293">MAVPSTQSALVQEIYASPLTLKRIPVPPVTPGSALIRVLCTPVLSYAREVYNGTRRYPYTVPIVPGSSCIGRVAALGPDSTSLQPGQLVWVDALVHSRDDPDDMVLRGLVAAGTSGSKKLMDGVWRDGTCAEYTLAPLESVFKLDEERLTELGYADSDLATLTRYLCLGGLRDINLQAGETIVVAPATGAFGGAAVACSVAIGASVVAMGRNEDALAALEATFPRVRTVKITESVEDDVVALKAAAGGRLIDAVFEISPPQAAKSTHIKSCILALKRGGRVSLMGGIQDDYPIPVREVMRKNLTLRGTWMYNREQVLALIKMVETGILKLGKQGGKKDISVFGFAEWEKAFNYASDNAGWATTVLLRP</sequence>
<evidence type="ECO:0000256" key="4">
    <source>
        <dbReference type="ARBA" id="ARBA00022723"/>
    </source>
</evidence>
<dbReference type="GO" id="GO:0046872">
    <property type="term" value="F:metal ion binding"/>
    <property type="evidence" value="ECO:0007669"/>
    <property type="project" value="UniProtKB-KW"/>
</dbReference>
<evidence type="ECO:0000259" key="9">
    <source>
        <dbReference type="Pfam" id="PF08240"/>
    </source>
</evidence>
<dbReference type="Pfam" id="PF08240">
    <property type="entry name" value="ADH_N"/>
    <property type="match status" value="1"/>
</dbReference>
<evidence type="ECO:0000313" key="11">
    <source>
        <dbReference type="Proteomes" id="UP000077069"/>
    </source>
</evidence>
<dbReference type="RefSeq" id="XP_018033653.1">
    <property type="nucleotide sequence ID" value="XM_018176765.1"/>
</dbReference>
<protein>
    <recommendedName>
        <fullName evidence="3">alcohol dehydrogenase</fullName>
        <ecNumber evidence="3">1.1.1.1</ecNumber>
    </recommendedName>
</protein>
<dbReference type="PANTHER" id="PTHR42940">
    <property type="entry name" value="ALCOHOL DEHYDROGENASE 1-RELATED"/>
    <property type="match status" value="1"/>
</dbReference>
<comment type="cofactor">
    <cofactor evidence="1">
        <name>Zn(2+)</name>
        <dbReference type="ChEBI" id="CHEBI:29105"/>
    </cofactor>
</comment>
<evidence type="ECO:0000256" key="5">
    <source>
        <dbReference type="ARBA" id="ARBA00022833"/>
    </source>
</evidence>
<dbReference type="Gene3D" id="3.90.180.10">
    <property type="entry name" value="Medium-chain alcohol dehydrogenases, catalytic domain"/>
    <property type="match status" value="1"/>
</dbReference>
<dbReference type="SUPFAM" id="SSF50129">
    <property type="entry name" value="GroES-like"/>
    <property type="match status" value="1"/>
</dbReference>
<dbReference type="STRING" id="1460663.A0A177C936"/>
<dbReference type="CDD" id="cd05188">
    <property type="entry name" value="MDR"/>
    <property type="match status" value="1"/>
</dbReference>
<evidence type="ECO:0000313" key="10">
    <source>
        <dbReference type="EMBL" id="OAG03288.1"/>
    </source>
</evidence>
<dbReference type="OrthoDB" id="5407715at2759"/>
<dbReference type="PANTHER" id="PTHR42940:SF3">
    <property type="entry name" value="ALCOHOL DEHYDROGENASE 1-RELATED"/>
    <property type="match status" value="1"/>
</dbReference>
<evidence type="ECO:0000256" key="7">
    <source>
        <dbReference type="ARBA" id="ARBA00023027"/>
    </source>
</evidence>
<dbReference type="SUPFAM" id="SSF51735">
    <property type="entry name" value="NAD(P)-binding Rossmann-fold domains"/>
    <property type="match status" value="1"/>
</dbReference>
<proteinExistence type="inferred from homology"/>
<dbReference type="EC" id="1.1.1.1" evidence="3"/>
<feature type="domain" description="Alcohol dehydrogenase-like C-terminal" evidence="8">
    <location>
        <begin position="192"/>
        <end position="323"/>
    </location>
</feature>
<evidence type="ECO:0000259" key="8">
    <source>
        <dbReference type="Pfam" id="PF00107"/>
    </source>
</evidence>
<dbReference type="AlphaFoldDB" id="A0A177C936"/>
<evidence type="ECO:0000256" key="6">
    <source>
        <dbReference type="ARBA" id="ARBA00023002"/>
    </source>
</evidence>
<evidence type="ECO:0000256" key="3">
    <source>
        <dbReference type="ARBA" id="ARBA00013190"/>
    </source>
</evidence>
<dbReference type="Pfam" id="PF00107">
    <property type="entry name" value="ADH_zinc_N"/>
    <property type="match status" value="1"/>
</dbReference>
<keyword evidence="6" id="KW-0560">Oxidoreductase</keyword>
<dbReference type="Gene3D" id="3.40.50.720">
    <property type="entry name" value="NAD(P)-binding Rossmann-like Domain"/>
    <property type="match status" value="1"/>
</dbReference>
<feature type="domain" description="Alcohol dehydrogenase-like N-terminal" evidence="9">
    <location>
        <begin position="31"/>
        <end position="145"/>
    </location>
</feature>
<name>A0A177C936_9PLEO</name>
<dbReference type="EMBL" id="KV441555">
    <property type="protein sequence ID" value="OAG03288.1"/>
    <property type="molecule type" value="Genomic_DNA"/>
</dbReference>